<dbReference type="RefSeq" id="YP_001427216.1">
    <property type="nucleotide sequence ID" value="NC_008724.1"/>
</dbReference>
<gene>
    <name evidence="1" type="primary">z735L</name>
    <name evidence="1" type="ORF">ATCV1_z735L</name>
</gene>
<organism evidence="1 2">
    <name type="scientific">Chlorovirus heliozoae</name>
    <dbReference type="NCBI Taxonomy" id="322019"/>
    <lineage>
        <taxon>Viruses</taxon>
        <taxon>Varidnaviria</taxon>
        <taxon>Bamfordvirae</taxon>
        <taxon>Nucleocytoviricota</taxon>
        <taxon>Megaviricetes</taxon>
        <taxon>Algavirales</taxon>
        <taxon>Phycodnaviridae</taxon>
        <taxon>Chlorovirus</taxon>
    </lineage>
</organism>
<proteinExistence type="predicted"/>
<protein>
    <submittedName>
        <fullName evidence="1">Uncharacterized protein z735L</fullName>
    </submittedName>
</protein>
<sequence>MQTIGHKSSVERVYVEPTLRKRDSSPGSNDSIFLIFLRPPPSVFLGSHGKQHDFGRWECVFEPRE</sequence>
<keyword evidence="2" id="KW-1185">Reference proteome</keyword>
<dbReference type="GeneID" id="5470647"/>
<evidence type="ECO:0000313" key="1">
    <source>
        <dbReference type="EMBL" id="ABT16869.1"/>
    </source>
</evidence>
<reference evidence="1 2" key="1">
    <citation type="submission" date="2006-09" db="EMBL/GenBank/DDBJ databases">
        <title>Sequence and annotation of the 288-kb ATCV-1 virus that infects an endosymbiotic Chlorella strain of the heliozoon Acanthocystis turfacea.</title>
        <authorList>
            <person name="Fitzgerald L.A."/>
            <person name="Graves M.V."/>
            <person name="Li X."/>
            <person name="Pfitzner A.J.P."/>
            <person name="Hartigan J."/>
            <person name="Van Etten J.L."/>
        </authorList>
    </citation>
    <scope>NUCLEOTIDE SEQUENCE [LARGE SCALE GENOMIC DNA]</scope>
    <source>
        <strain evidence="1 2">ATCV-1</strain>
    </source>
</reference>
<evidence type="ECO:0000313" key="2">
    <source>
        <dbReference type="Proteomes" id="UP000202420"/>
    </source>
</evidence>
<dbReference type="EMBL" id="EF101928">
    <property type="protein sequence ID" value="ABT16869.1"/>
    <property type="molecule type" value="Genomic_DNA"/>
</dbReference>
<dbReference type="Proteomes" id="UP000202420">
    <property type="component" value="Segment"/>
</dbReference>
<name>A7K9Z5_9PHYC</name>
<dbReference type="KEGG" id="vg:5470647"/>
<accession>A7K9Z5</accession>